<gene>
    <name evidence="1" type="ORF">SCUD_LOCUS7513</name>
</gene>
<organism evidence="3">
    <name type="scientific">Schistosoma curassoni</name>
    <dbReference type="NCBI Taxonomy" id="6186"/>
    <lineage>
        <taxon>Eukaryota</taxon>
        <taxon>Metazoa</taxon>
        <taxon>Spiralia</taxon>
        <taxon>Lophotrochozoa</taxon>
        <taxon>Platyhelminthes</taxon>
        <taxon>Trematoda</taxon>
        <taxon>Digenea</taxon>
        <taxon>Strigeidida</taxon>
        <taxon>Schistosomatoidea</taxon>
        <taxon>Schistosomatidae</taxon>
        <taxon>Schistosoma</taxon>
    </lineage>
</organism>
<sequence>MKLQHYFVRRDSVGKSMVQIQDINDFTTRSACDCIQYQDLSGSVLVSGGNSGANGYILNHTNSISITQPDRHMMNLRRRVTMDRRNLDSYLSCGGCDVCMK</sequence>
<accession>A0A183JXR5</accession>
<reference evidence="3" key="1">
    <citation type="submission" date="2016-06" db="UniProtKB">
        <authorList>
            <consortium name="WormBaseParasite"/>
        </authorList>
    </citation>
    <scope>IDENTIFICATION</scope>
</reference>
<reference evidence="1 2" key="2">
    <citation type="submission" date="2018-11" db="EMBL/GenBank/DDBJ databases">
        <authorList>
            <consortium name="Pathogen Informatics"/>
        </authorList>
    </citation>
    <scope>NUCLEOTIDE SEQUENCE [LARGE SCALE GENOMIC DNA]</scope>
    <source>
        <strain evidence="1">Dakar</strain>
        <strain evidence="2">Dakar, Senegal</strain>
    </source>
</reference>
<keyword evidence="2" id="KW-1185">Reference proteome</keyword>
<dbReference type="Proteomes" id="UP000279833">
    <property type="component" value="Unassembled WGS sequence"/>
</dbReference>
<proteinExistence type="predicted"/>
<dbReference type="EMBL" id="UZAK01032370">
    <property type="protein sequence ID" value="VDP26532.1"/>
    <property type="molecule type" value="Genomic_DNA"/>
</dbReference>
<dbReference type="WBParaSite" id="SCUD_0000751301-mRNA-1">
    <property type="protein sequence ID" value="SCUD_0000751301-mRNA-1"/>
    <property type="gene ID" value="SCUD_0000751301"/>
</dbReference>
<evidence type="ECO:0000313" key="3">
    <source>
        <dbReference type="WBParaSite" id="SCUD_0000751301-mRNA-1"/>
    </source>
</evidence>
<dbReference type="AlphaFoldDB" id="A0A183JXR5"/>
<name>A0A183JXR5_9TREM</name>
<evidence type="ECO:0000313" key="1">
    <source>
        <dbReference type="EMBL" id="VDP26532.1"/>
    </source>
</evidence>
<evidence type="ECO:0000313" key="2">
    <source>
        <dbReference type="Proteomes" id="UP000279833"/>
    </source>
</evidence>
<protein>
    <submittedName>
        <fullName evidence="3">Pectate lyase</fullName>
    </submittedName>
</protein>